<feature type="region of interest" description="Disordered" evidence="11">
    <location>
        <begin position="1"/>
        <end position="29"/>
    </location>
</feature>
<evidence type="ECO:0000256" key="3">
    <source>
        <dbReference type="ARBA" id="ARBA00022723"/>
    </source>
</evidence>
<dbReference type="InterPro" id="IPR002288">
    <property type="entry name" value="DNA_gyrase_B_C"/>
</dbReference>
<evidence type="ECO:0000256" key="2">
    <source>
        <dbReference type="ARBA" id="ARBA00010708"/>
    </source>
</evidence>
<dbReference type="EMBL" id="FPJO01000017">
    <property type="protein sequence ID" value="SFY31073.1"/>
    <property type="molecule type" value="Genomic_DNA"/>
</dbReference>
<evidence type="ECO:0000256" key="9">
    <source>
        <dbReference type="ARBA" id="ARBA00023235"/>
    </source>
</evidence>
<dbReference type="PANTHER" id="PTHR45866:SF1">
    <property type="entry name" value="DNA GYRASE SUBUNIT B, MITOCHONDRIAL"/>
    <property type="match status" value="1"/>
</dbReference>
<dbReference type="CDD" id="cd03366">
    <property type="entry name" value="TOPRIM_TopoIIA_GyrB"/>
    <property type="match status" value="1"/>
</dbReference>
<dbReference type="GO" id="GO:0046872">
    <property type="term" value="F:metal ion binding"/>
    <property type="evidence" value="ECO:0007669"/>
    <property type="project" value="UniProtKB-KW"/>
</dbReference>
<dbReference type="AlphaFoldDB" id="A0A1K2E625"/>
<feature type="site" description="Interaction with DNA" evidence="10">
    <location>
        <position position="514"/>
    </location>
</feature>
<comment type="function">
    <text evidence="10">A type II topoisomerase that negatively supercoils closed circular double-stranded (ds) DNA in an ATP-dependent manner to modulate DNA topology and maintain chromosomes in an underwound state. Negative supercoiling favors strand separation, and DNA replication, transcription, recombination and repair, all of which involve strand separation. Also able to catalyze the interconversion of other topological isomers of dsDNA rings, including catenanes and knotted rings. Type II topoisomerases break and join 2 DNA strands simultaneously in an ATP-dependent manner.</text>
</comment>
<dbReference type="InterPro" id="IPR013506">
    <property type="entry name" value="Topo_IIA_bsu_dom2"/>
</dbReference>
<dbReference type="SUPFAM" id="SSF56719">
    <property type="entry name" value="Type II DNA topoisomerase"/>
    <property type="match status" value="1"/>
</dbReference>
<dbReference type="Gene3D" id="3.30.565.10">
    <property type="entry name" value="Histidine kinase-like ATPase, C-terminal domain"/>
    <property type="match status" value="1"/>
</dbReference>
<evidence type="ECO:0000256" key="8">
    <source>
        <dbReference type="ARBA" id="ARBA00023125"/>
    </source>
</evidence>
<dbReference type="FunFam" id="3.40.50.670:FF:000002">
    <property type="entry name" value="DNA gyrase subunit B"/>
    <property type="match status" value="1"/>
</dbReference>
<keyword evidence="4 10" id="KW-0547">Nucleotide-binding</keyword>
<dbReference type="PROSITE" id="PS50880">
    <property type="entry name" value="TOPRIM"/>
    <property type="match status" value="1"/>
</dbReference>
<dbReference type="PROSITE" id="PS00177">
    <property type="entry name" value="TOPOISOMERASE_II"/>
    <property type="match status" value="1"/>
</dbReference>
<dbReference type="PANTHER" id="PTHR45866">
    <property type="entry name" value="DNA GYRASE/TOPOISOMERASE SUBUNIT B"/>
    <property type="match status" value="1"/>
</dbReference>
<evidence type="ECO:0000256" key="11">
    <source>
        <dbReference type="SAM" id="MobiDB-lite"/>
    </source>
</evidence>
<feature type="compositionally biased region" description="Polar residues" evidence="11">
    <location>
        <begin position="13"/>
        <end position="23"/>
    </location>
</feature>
<dbReference type="CDD" id="cd00822">
    <property type="entry name" value="TopoII_Trans_DNA_gyrase"/>
    <property type="match status" value="1"/>
</dbReference>
<dbReference type="STRING" id="1893.SAMN02787144_1017110"/>
<dbReference type="PRINTS" id="PR00418">
    <property type="entry name" value="TPI2FAMILY"/>
</dbReference>
<evidence type="ECO:0000256" key="1">
    <source>
        <dbReference type="ARBA" id="ARBA00000185"/>
    </source>
</evidence>
<dbReference type="GO" id="GO:0006261">
    <property type="term" value="P:DNA-templated DNA replication"/>
    <property type="evidence" value="ECO:0007669"/>
    <property type="project" value="UniProtKB-UniRule"/>
</dbReference>
<dbReference type="InterPro" id="IPR020568">
    <property type="entry name" value="Ribosomal_Su5_D2-typ_SF"/>
</dbReference>
<dbReference type="SMART" id="SM00387">
    <property type="entry name" value="HATPase_c"/>
    <property type="match status" value="1"/>
</dbReference>
<feature type="site" description="Interaction with DNA" evidence="10">
    <location>
        <position position="511"/>
    </location>
</feature>
<dbReference type="FunFam" id="3.30.230.10:FF:000005">
    <property type="entry name" value="DNA gyrase subunit B"/>
    <property type="match status" value="1"/>
</dbReference>
<dbReference type="PRINTS" id="PR01159">
    <property type="entry name" value="DNAGYRASEB"/>
</dbReference>
<dbReference type="Pfam" id="PF00986">
    <property type="entry name" value="DNA_gyraseB_C"/>
    <property type="match status" value="1"/>
</dbReference>
<feature type="binding site" evidence="10">
    <location>
        <position position="559"/>
    </location>
    <ligand>
        <name>Mg(2+)</name>
        <dbReference type="ChEBI" id="CHEBI:18420"/>
        <label>1</label>
        <note>catalytic</note>
    </ligand>
</feature>
<dbReference type="InterPro" id="IPR013760">
    <property type="entry name" value="Topo_IIA-like_dom_sf"/>
</dbReference>
<dbReference type="OrthoDB" id="9802808at2"/>
<accession>A0A1K2E625</accession>
<evidence type="ECO:0000313" key="13">
    <source>
        <dbReference type="EMBL" id="SFY31073.1"/>
    </source>
</evidence>
<comment type="similarity">
    <text evidence="2 10">Belongs to the type II topoisomerase GyrB family.</text>
</comment>
<dbReference type="NCBIfam" id="TIGR01059">
    <property type="entry name" value="gyrB"/>
    <property type="match status" value="1"/>
</dbReference>
<dbReference type="InterPro" id="IPR036890">
    <property type="entry name" value="HATPase_C_sf"/>
</dbReference>
<dbReference type="InterPro" id="IPR034160">
    <property type="entry name" value="TOPRIM_GyrB"/>
</dbReference>
<dbReference type="InterPro" id="IPR006171">
    <property type="entry name" value="TOPRIM_dom"/>
</dbReference>
<dbReference type="Pfam" id="PF02518">
    <property type="entry name" value="HATPase_c"/>
    <property type="match status" value="1"/>
</dbReference>
<dbReference type="NCBIfam" id="NF004189">
    <property type="entry name" value="PRK05644.1"/>
    <property type="match status" value="1"/>
</dbReference>
<dbReference type="RefSeq" id="WP_072487578.1">
    <property type="nucleotide sequence ID" value="NZ_CP108276.1"/>
</dbReference>
<keyword evidence="7 10" id="KW-0799">Topoisomerase</keyword>
<protein>
    <recommendedName>
        <fullName evidence="10">DNA gyrase subunit B</fullName>
        <ecNumber evidence="10">5.6.2.2</ecNumber>
    </recommendedName>
</protein>
<feature type="domain" description="Toprim" evidence="12">
    <location>
        <begin position="480"/>
        <end position="594"/>
    </location>
</feature>
<dbReference type="InterPro" id="IPR003594">
    <property type="entry name" value="HATPase_dom"/>
</dbReference>
<proteinExistence type="inferred from homology"/>
<dbReference type="GO" id="GO:0005737">
    <property type="term" value="C:cytoplasm"/>
    <property type="evidence" value="ECO:0007669"/>
    <property type="project" value="UniProtKB-SubCell"/>
</dbReference>
<comment type="catalytic activity">
    <reaction evidence="1 10">
        <text>ATP-dependent breakage, passage and rejoining of double-stranded DNA.</text>
        <dbReference type="EC" id="5.6.2.2"/>
    </reaction>
</comment>
<evidence type="ECO:0000259" key="12">
    <source>
        <dbReference type="PROSITE" id="PS50880"/>
    </source>
</evidence>
<evidence type="ECO:0000256" key="4">
    <source>
        <dbReference type="ARBA" id="ARBA00022741"/>
    </source>
</evidence>
<comment type="subunit">
    <text evidence="10">Heterotetramer, composed of two GyrA and two GyrB chains. In the heterotetramer, GyrA contains the active site tyrosine that forms a transient covalent intermediate with DNA, while GyrB binds cofactors and catalyzes ATP hydrolysis.</text>
</comment>
<dbReference type="SMART" id="SM00433">
    <property type="entry name" value="TOP2c"/>
    <property type="match status" value="1"/>
</dbReference>
<reference evidence="13 14" key="1">
    <citation type="submission" date="2016-11" db="EMBL/GenBank/DDBJ databases">
        <authorList>
            <person name="Jaros S."/>
            <person name="Januszkiewicz K."/>
            <person name="Wedrychowicz H."/>
        </authorList>
    </citation>
    <scope>NUCLEOTIDE SEQUENCE [LARGE SCALE GENOMIC DNA]</scope>
    <source>
        <strain evidence="13 14">OK807</strain>
    </source>
</reference>
<keyword evidence="10" id="KW-0963">Cytoplasm</keyword>
<organism evidence="13 14">
    <name type="scientific">Streptomyces atratus</name>
    <dbReference type="NCBI Taxonomy" id="1893"/>
    <lineage>
        <taxon>Bacteria</taxon>
        <taxon>Bacillati</taxon>
        <taxon>Actinomycetota</taxon>
        <taxon>Actinomycetes</taxon>
        <taxon>Kitasatosporales</taxon>
        <taxon>Streptomycetaceae</taxon>
        <taxon>Streptomyces</taxon>
    </lineage>
</organism>
<evidence type="ECO:0000256" key="6">
    <source>
        <dbReference type="ARBA" id="ARBA00022842"/>
    </source>
</evidence>
<keyword evidence="5 10" id="KW-0067">ATP-binding</keyword>
<dbReference type="InterPro" id="IPR018522">
    <property type="entry name" value="TopoIIA_CS"/>
</dbReference>
<gene>
    <name evidence="10" type="primary">gyrB</name>
    <name evidence="13" type="ORF">SAMN02787144_1017110</name>
</gene>
<dbReference type="Gene3D" id="3.30.230.10">
    <property type="match status" value="1"/>
</dbReference>
<dbReference type="GO" id="GO:0034335">
    <property type="term" value="F:DNA negative supercoiling activity"/>
    <property type="evidence" value="ECO:0007669"/>
    <property type="project" value="UniProtKB-ARBA"/>
</dbReference>
<keyword evidence="9 10" id="KW-0413">Isomerase</keyword>
<evidence type="ECO:0000256" key="5">
    <source>
        <dbReference type="ARBA" id="ARBA00022840"/>
    </source>
</evidence>
<comment type="miscellaneous">
    <text evidence="10">Few gyrases are as efficient as E.coli at forming negative supercoils. Not all organisms have 2 type II topoisomerases; in organisms with a single type II topoisomerase this enzyme also has to decatenate newly replicated chromosomes.</text>
</comment>
<feature type="binding site" evidence="10">
    <location>
        <position position="486"/>
    </location>
    <ligand>
        <name>Mg(2+)</name>
        <dbReference type="ChEBI" id="CHEBI:18420"/>
        <label>1</label>
        <note>catalytic</note>
    </ligand>
</feature>
<dbReference type="CDD" id="cd16928">
    <property type="entry name" value="HATPase_GyrB-like"/>
    <property type="match status" value="1"/>
</dbReference>
<dbReference type="Pfam" id="PF01751">
    <property type="entry name" value="Toprim"/>
    <property type="match status" value="1"/>
</dbReference>
<dbReference type="InterPro" id="IPR013759">
    <property type="entry name" value="Topo_IIA_B_C"/>
</dbReference>
<keyword evidence="6 10" id="KW-0460">Magnesium</keyword>
<comment type="cofactor">
    <cofactor evidence="10">
        <name>Mg(2+)</name>
        <dbReference type="ChEBI" id="CHEBI:18420"/>
    </cofactor>
    <cofactor evidence="10">
        <name>Mn(2+)</name>
        <dbReference type="ChEBI" id="CHEBI:29035"/>
    </cofactor>
    <cofactor evidence="10">
        <name>Ca(2+)</name>
        <dbReference type="ChEBI" id="CHEBI:29108"/>
    </cofactor>
    <text evidence="10">Binds two Mg(2+) per subunit. The magnesium ions form salt bridges with both the protein and the DNA. Can also accept other divalent metal cations, such as Mn(2+) or Ca(2+).</text>
</comment>
<dbReference type="NCBIfam" id="NF011501">
    <property type="entry name" value="PRK14939.1"/>
    <property type="match status" value="1"/>
</dbReference>
<dbReference type="HAMAP" id="MF_01898">
    <property type="entry name" value="GyrB"/>
    <property type="match status" value="1"/>
</dbReference>
<dbReference type="SUPFAM" id="SSF54211">
    <property type="entry name" value="Ribosomal protein S5 domain 2-like"/>
    <property type="match status" value="1"/>
</dbReference>
<dbReference type="GO" id="GO:0006265">
    <property type="term" value="P:DNA topological change"/>
    <property type="evidence" value="ECO:0007669"/>
    <property type="project" value="UniProtKB-UniRule"/>
</dbReference>
<dbReference type="GO" id="GO:0003677">
    <property type="term" value="F:DNA binding"/>
    <property type="evidence" value="ECO:0007669"/>
    <property type="project" value="UniProtKB-KW"/>
</dbReference>
<dbReference type="InterPro" id="IPR011557">
    <property type="entry name" value="GyrB"/>
</dbReference>
<dbReference type="Proteomes" id="UP000181909">
    <property type="component" value="Unassembled WGS sequence"/>
</dbReference>
<dbReference type="FunFam" id="3.30.565.10:FF:000002">
    <property type="entry name" value="DNA gyrase subunit B"/>
    <property type="match status" value="1"/>
</dbReference>
<name>A0A1K2E625_STRAR</name>
<comment type="subcellular location">
    <subcellularLocation>
        <location evidence="10">Cytoplasm</location>
    </subcellularLocation>
</comment>
<dbReference type="InterPro" id="IPR001241">
    <property type="entry name" value="Topo_IIA"/>
</dbReference>
<feature type="binding site" evidence="10">
    <location>
        <position position="559"/>
    </location>
    <ligand>
        <name>Mg(2+)</name>
        <dbReference type="ChEBI" id="CHEBI:18420"/>
        <label>2</label>
    </ligand>
</feature>
<evidence type="ECO:0000313" key="14">
    <source>
        <dbReference type="Proteomes" id="UP000181909"/>
    </source>
</evidence>
<dbReference type="GO" id="GO:0005694">
    <property type="term" value="C:chromosome"/>
    <property type="evidence" value="ECO:0007669"/>
    <property type="project" value="InterPro"/>
</dbReference>
<feature type="binding site" evidence="10">
    <location>
        <position position="561"/>
    </location>
    <ligand>
        <name>Mg(2+)</name>
        <dbReference type="ChEBI" id="CHEBI:18420"/>
        <label>2</label>
    </ligand>
</feature>
<dbReference type="EC" id="5.6.2.2" evidence="10"/>
<keyword evidence="3 10" id="KW-0479">Metal-binding</keyword>
<evidence type="ECO:0000256" key="10">
    <source>
        <dbReference type="HAMAP-Rule" id="MF_01898"/>
    </source>
</evidence>
<dbReference type="SUPFAM" id="SSF55874">
    <property type="entry name" value="ATPase domain of HSP90 chaperone/DNA topoisomerase II/histidine kinase"/>
    <property type="match status" value="1"/>
</dbReference>
<dbReference type="Gene3D" id="3.40.50.670">
    <property type="match status" value="1"/>
</dbReference>
<dbReference type="GO" id="GO:0005524">
    <property type="term" value="F:ATP binding"/>
    <property type="evidence" value="ECO:0007669"/>
    <property type="project" value="UniProtKB-UniRule"/>
</dbReference>
<keyword evidence="8" id="KW-0238">DNA-binding</keyword>
<dbReference type="Pfam" id="PF00204">
    <property type="entry name" value="DNA_gyraseB"/>
    <property type="match status" value="1"/>
</dbReference>
<sequence length="701" mass="76986">MLCQKGRFVADSGNPNENIPSTPGESAEAVAAGETAGTGEVTSSYDASAITVLEGLDAVRKRPGMYIGSTGERGLHHLVQEVVDNSVDEAMAGHADTIDVTILADGGVRVIDNGRGIPVDIVPSEKKPAVEVVLTVLHAGGKFGGGGYAVSGGLHGVGVSVVNALSSRVSVEVRRDGYRWTQDYKLGVPTAPLARNEATDESGTSVTFWADGDIFETTEYSFETLSRRFQEMAFLNKGLTIKLTDERESAKATLGAEVAEVAEVAEAEQARTVTYHYEGGIVDFVKYLNSRKGDVIHQSVIDIEAEDKERLLSAEIAMQWNTQYSEGVYSFANTIHTHEGGTHEEGFRAALTTLVNKYAREKKLLREKDDNLTGDDIREGLTAIISVKLGEPQFEGQTKTKLGNTEAKTFVQKVVHEQLTDWFDRNPNEAADIIRKGIAAATARVAARKARDLTRRKGLLESASLPGKLSDCQSNDPTKCEIFIVEGDSAGGSAKSGRNPMYQAILPIRGKILNVEKARVDKILQNTEVQALISAFGTGVHEDFDIEKLRYHKIILMADADVDGQHINTLLLTFLFRFMRPLVEAGHVYLSRPPLYKIKWGRDDFEYAYSDRERDALVELGKQNGKRIKEDSIQRFKGLGEMNAEELRVTTMDIDHRVLGQVTLDDAAQADDLFSVLMGEDVEARRSFIQRNAKDVRFLDI</sequence>
<evidence type="ECO:0000256" key="7">
    <source>
        <dbReference type="ARBA" id="ARBA00023029"/>
    </source>
</evidence>
<dbReference type="InterPro" id="IPR014721">
    <property type="entry name" value="Ribsml_uS5_D2-typ_fold_subgr"/>
</dbReference>
<dbReference type="InterPro" id="IPR000565">
    <property type="entry name" value="Topo_IIA_B"/>
</dbReference>